<keyword evidence="1" id="KW-1133">Transmembrane helix</keyword>
<dbReference type="AlphaFoldDB" id="A0A9D1IKJ8"/>
<gene>
    <name evidence="2" type="ORF">IAD18_01430</name>
</gene>
<feature type="non-terminal residue" evidence="2">
    <location>
        <position position="64"/>
    </location>
</feature>
<protein>
    <submittedName>
        <fullName evidence="2">Uncharacterized protein</fullName>
    </submittedName>
</protein>
<dbReference type="EMBL" id="DVMS01000035">
    <property type="protein sequence ID" value="HIU38311.1"/>
    <property type="molecule type" value="Genomic_DNA"/>
</dbReference>
<organism evidence="2 3">
    <name type="scientific">Candidatus Limisoma intestinavium</name>
    <dbReference type="NCBI Taxonomy" id="2840856"/>
    <lineage>
        <taxon>Bacteria</taxon>
        <taxon>Pseudomonadati</taxon>
        <taxon>Bacteroidota</taxon>
        <taxon>Bacteroidia</taxon>
        <taxon>Bacteroidales</taxon>
        <taxon>Candidatus Limisoma</taxon>
    </lineage>
</organism>
<evidence type="ECO:0000256" key="1">
    <source>
        <dbReference type="SAM" id="Phobius"/>
    </source>
</evidence>
<reference evidence="2" key="2">
    <citation type="journal article" date="2021" name="PeerJ">
        <title>Extensive microbial diversity within the chicken gut microbiome revealed by metagenomics and culture.</title>
        <authorList>
            <person name="Gilroy R."/>
            <person name="Ravi A."/>
            <person name="Getino M."/>
            <person name="Pursley I."/>
            <person name="Horton D.L."/>
            <person name="Alikhan N.F."/>
            <person name="Baker D."/>
            <person name="Gharbi K."/>
            <person name="Hall N."/>
            <person name="Watson M."/>
            <person name="Adriaenssens E.M."/>
            <person name="Foster-Nyarko E."/>
            <person name="Jarju S."/>
            <person name="Secka A."/>
            <person name="Antonio M."/>
            <person name="Oren A."/>
            <person name="Chaudhuri R.R."/>
            <person name="La Ragione R."/>
            <person name="Hildebrand F."/>
            <person name="Pallen M.J."/>
        </authorList>
    </citation>
    <scope>NUCLEOTIDE SEQUENCE</scope>
    <source>
        <strain evidence="2">17073</strain>
    </source>
</reference>
<comment type="caution">
    <text evidence="2">The sequence shown here is derived from an EMBL/GenBank/DDBJ whole genome shotgun (WGS) entry which is preliminary data.</text>
</comment>
<feature type="transmembrane region" description="Helical" evidence="1">
    <location>
        <begin position="12"/>
        <end position="30"/>
    </location>
</feature>
<sequence>MAIPFDINEFEAAGACVFLLLFIVLVVANGGRMRVLKKWRASGSYAVSGASETLPPLSVIVCAY</sequence>
<proteinExistence type="predicted"/>
<evidence type="ECO:0000313" key="3">
    <source>
        <dbReference type="Proteomes" id="UP000824076"/>
    </source>
</evidence>
<keyword evidence="1" id="KW-0812">Transmembrane</keyword>
<dbReference type="Proteomes" id="UP000824076">
    <property type="component" value="Unassembled WGS sequence"/>
</dbReference>
<accession>A0A9D1IKJ8</accession>
<keyword evidence="1" id="KW-0472">Membrane</keyword>
<evidence type="ECO:0000313" key="2">
    <source>
        <dbReference type="EMBL" id="HIU38311.1"/>
    </source>
</evidence>
<name>A0A9D1IKJ8_9BACT</name>
<reference evidence="2" key="1">
    <citation type="submission" date="2020-10" db="EMBL/GenBank/DDBJ databases">
        <authorList>
            <person name="Gilroy R."/>
        </authorList>
    </citation>
    <scope>NUCLEOTIDE SEQUENCE</scope>
    <source>
        <strain evidence="2">17073</strain>
    </source>
</reference>